<dbReference type="Proteomes" id="UP000184499">
    <property type="component" value="Unassembled WGS sequence"/>
</dbReference>
<evidence type="ECO:0000313" key="3">
    <source>
        <dbReference type="Proteomes" id="UP000184499"/>
    </source>
</evidence>
<keyword evidence="1" id="KW-0472">Membrane</keyword>
<keyword evidence="1" id="KW-1133">Transmembrane helix</keyword>
<proteinExistence type="predicted"/>
<feature type="transmembrane region" description="Helical" evidence="1">
    <location>
        <begin position="17"/>
        <end position="35"/>
    </location>
</feature>
<keyword evidence="1" id="KW-0812">Transmembrane</keyword>
<dbReference type="VEuPathDB" id="FungiDB:ASPBRDRAFT_479301"/>
<evidence type="ECO:0000256" key="1">
    <source>
        <dbReference type="SAM" id="Phobius"/>
    </source>
</evidence>
<reference evidence="3" key="1">
    <citation type="journal article" date="2017" name="Genome Biol.">
        <title>Comparative genomics reveals high biological diversity and specific adaptations in the industrially and medically important fungal genus Aspergillus.</title>
        <authorList>
            <person name="de Vries R.P."/>
            <person name="Riley R."/>
            <person name="Wiebenga A."/>
            <person name="Aguilar-Osorio G."/>
            <person name="Amillis S."/>
            <person name="Uchima C.A."/>
            <person name="Anderluh G."/>
            <person name="Asadollahi M."/>
            <person name="Askin M."/>
            <person name="Barry K."/>
            <person name="Battaglia E."/>
            <person name="Bayram O."/>
            <person name="Benocci T."/>
            <person name="Braus-Stromeyer S.A."/>
            <person name="Caldana C."/>
            <person name="Canovas D."/>
            <person name="Cerqueira G.C."/>
            <person name="Chen F."/>
            <person name="Chen W."/>
            <person name="Choi C."/>
            <person name="Clum A."/>
            <person name="Dos Santos R.A."/>
            <person name="Damasio A.R."/>
            <person name="Diallinas G."/>
            <person name="Emri T."/>
            <person name="Fekete E."/>
            <person name="Flipphi M."/>
            <person name="Freyberg S."/>
            <person name="Gallo A."/>
            <person name="Gournas C."/>
            <person name="Habgood R."/>
            <person name="Hainaut M."/>
            <person name="Harispe M.L."/>
            <person name="Henrissat B."/>
            <person name="Hilden K.S."/>
            <person name="Hope R."/>
            <person name="Hossain A."/>
            <person name="Karabika E."/>
            <person name="Karaffa L."/>
            <person name="Karanyi Z."/>
            <person name="Krasevec N."/>
            <person name="Kuo A."/>
            <person name="Kusch H."/>
            <person name="LaButti K."/>
            <person name="Lagendijk E.L."/>
            <person name="Lapidus A."/>
            <person name="Levasseur A."/>
            <person name="Lindquist E."/>
            <person name="Lipzen A."/>
            <person name="Logrieco A.F."/>
            <person name="MacCabe A."/>
            <person name="Maekelae M.R."/>
            <person name="Malavazi I."/>
            <person name="Melin P."/>
            <person name="Meyer V."/>
            <person name="Mielnichuk N."/>
            <person name="Miskei M."/>
            <person name="Molnar A.P."/>
            <person name="Mule G."/>
            <person name="Ngan C.Y."/>
            <person name="Orejas M."/>
            <person name="Orosz E."/>
            <person name="Ouedraogo J.P."/>
            <person name="Overkamp K.M."/>
            <person name="Park H.-S."/>
            <person name="Perrone G."/>
            <person name="Piumi F."/>
            <person name="Punt P.J."/>
            <person name="Ram A.F."/>
            <person name="Ramon A."/>
            <person name="Rauscher S."/>
            <person name="Record E."/>
            <person name="Riano-Pachon D.M."/>
            <person name="Robert V."/>
            <person name="Roehrig J."/>
            <person name="Ruller R."/>
            <person name="Salamov A."/>
            <person name="Salih N.S."/>
            <person name="Samson R.A."/>
            <person name="Sandor E."/>
            <person name="Sanguinetti M."/>
            <person name="Schuetze T."/>
            <person name="Sepcic K."/>
            <person name="Shelest E."/>
            <person name="Sherlock G."/>
            <person name="Sophianopoulou V."/>
            <person name="Squina F.M."/>
            <person name="Sun H."/>
            <person name="Susca A."/>
            <person name="Todd R.B."/>
            <person name="Tsang A."/>
            <person name="Unkles S.E."/>
            <person name="van de Wiele N."/>
            <person name="van Rossen-Uffink D."/>
            <person name="Oliveira J.V."/>
            <person name="Vesth T.C."/>
            <person name="Visser J."/>
            <person name="Yu J.-H."/>
            <person name="Zhou M."/>
            <person name="Andersen M.R."/>
            <person name="Archer D.B."/>
            <person name="Baker S.E."/>
            <person name="Benoit I."/>
            <person name="Brakhage A.A."/>
            <person name="Braus G.H."/>
            <person name="Fischer R."/>
            <person name="Frisvad J.C."/>
            <person name="Goldman G.H."/>
            <person name="Houbraken J."/>
            <person name="Oakley B."/>
            <person name="Pocsi I."/>
            <person name="Scazzocchio C."/>
            <person name="Seiboth B."/>
            <person name="vanKuyk P.A."/>
            <person name="Wortman J."/>
            <person name="Dyer P.S."/>
            <person name="Grigoriev I.V."/>
        </authorList>
    </citation>
    <scope>NUCLEOTIDE SEQUENCE [LARGE SCALE GENOMIC DNA]</scope>
    <source>
        <strain evidence="3">CBS 101740 / IMI 381727 / IBT 21946</strain>
    </source>
</reference>
<organism evidence="2 3">
    <name type="scientific">Aspergillus brasiliensis (strain CBS 101740 / IMI 381727 / IBT 21946)</name>
    <dbReference type="NCBI Taxonomy" id="767769"/>
    <lineage>
        <taxon>Eukaryota</taxon>
        <taxon>Fungi</taxon>
        <taxon>Dikarya</taxon>
        <taxon>Ascomycota</taxon>
        <taxon>Pezizomycotina</taxon>
        <taxon>Eurotiomycetes</taxon>
        <taxon>Eurotiomycetidae</taxon>
        <taxon>Eurotiales</taxon>
        <taxon>Aspergillaceae</taxon>
        <taxon>Aspergillus</taxon>
        <taxon>Aspergillus subgen. Circumdati</taxon>
    </lineage>
</organism>
<keyword evidence="3" id="KW-1185">Reference proteome</keyword>
<dbReference type="GeneID" id="93578472"/>
<dbReference type="AlphaFoldDB" id="A0A1L9UTW8"/>
<accession>A0A1L9UTW8</accession>
<gene>
    <name evidence="2" type="ORF">ASPBRDRAFT_479301</name>
</gene>
<name>A0A1L9UTW8_ASPBC</name>
<dbReference type="EMBL" id="KV878681">
    <property type="protein sequence ID" value="OJJ75188.1"/>
    <property type="molecule type" value="Genomic_DNA"/>
</dbReference>
<protein>
    <submittedName>
        <fullName evidence="2">Uncharacterized protein</fullName>
    </submittedName>
</protein>
<sequence>MNLCFNLCRRTITMTSYHLFFTSFLFLSFLISYILHDLISSLLVKENSDLGTCPKYEIRELVNTRAYPHSHNPIFAKYISLKVGRSRHCSR</sequence>
<dbReference type="RefSeq" id="XP_067482436.1">
    <property type="nucleotide sequence ID" value="XM_067625984.1"/>
</dbReference>
<evidence type="ECO:0000313" key="2">
    <source>
        <dbReference type="EMBL" id="OJJ75188.1"/>
    </source>
</evidence>